<organism evidence="2 3">
    <name type="scientific">Paenimyroides baculatum</name>
    <dbReference type="NCBI Taxonomy" id="2608000"/>
    <lineage>
        <taxon>Bacteria</taxon>
        <taxon>Pseudomonadati</taxon>
        <taxon>Bacteroidota</taxon>
        <taxon>Flavobacteriia</taxon>
        <taxon>Flavobacteriales</taxon>
        <taxon>Flavobacteriaceae</taxon>
        <taxon>Paenimyroides</taxon>
    </lineage>
</organism>
<evidence type="ECO:0000256" key="1">
    <source>
        <dbReference type="SAM" id="SignalP"/>
    </source>
</evidence>
<dbReference type="AlphaFoldDB" id="A0A5M6CCK8"/>
<dbReference type="Pfam" id="PF04390">
    <property type="entry name" value="LptE"/>
    <property type="match status" value="1"/>
</dbReference>
<dbReference type="Proteomes" id="UP000325141">
    <property type="component" value="Unassembled WGS sequence"/>
</dbReference>
<sequence>MKLQHTLYKFTALLFCLILSSCGAYNFTGTAPIDAESFQVNSFLNNAELIEPGIERNFTIKLQDLIAGQTSLTMTNTNADLVYEGEITQYRISPMTATADQTAAQNRLYIAINVRFTNKKTPEDDFEKTFSHFYDFPANTQLIGGTLNTALDEIYERITQDIFNASLAKW</sequence>
<gene>
    <name evidence="2" type="ORF">F0460_12800</name>
</gene>
<dbReference type="InterPro" id="IPR007485">
    <property type="entry name" value="LPS_assembly_LptE"/>
</dbReference>
<dbReference type="RefSeq" id="WP_150013828.1">
    <property type="nucleotide sequence ID" value="NZ_VWSG01000010.1"/>
</dbReference>
<dbReference type="GO" id="GO:0043165">
    <property type="term" value="P:Gram-negative-bacterium-type cell outer membrane assembly"/>
    <property type="evidence" value="ECO:0007669"/>
    <property type="project" value="InterPro"/>
</dbReference>
<keyword evidence="3" id="KW-1185">Reference proteome</keyword>
<name>A0A5M6CCK8_9FLAO</name>
<protein>
    <recommendedName>
        <fullName evidence="4">Lipopolysaccharide-assembly</fullName>
    </recommendedName>
</protein>
<evidence type="ECO:0000313" key="3">
    <source>
        <dbReference type="Proteomes" id="UP000325141"/>
    </source>
</evidence>
<feature type="signal peptide" evidence="1">
    <location>
        <begin position="1"/>
        <end position="26"/>
    </location>
</feature>
<comment type="caution">
    <text evidence="2">The sequence shown here is derived from an EMBL/GenBank/DDBJ whole genome shotgun (WGS) entry which is preliminary data.</text>
</comment>
<dbReference type="EMBL" id="VWSG01000010">
    <property type="protein sequence ID" value="KAA5532918.1"/>
    <property type="molecule type" value="Genomic_DNA"/>
</dbReference>
<dbReference type="GO" id="GO:0019867">
    <property type="term" value="C:outer membrane"/>
    <property type="evidence" value="ECO:0007669"/>
    <property type="project" value="InterPro"/>
</dbReference>
<accession>A0A5M6CCK8</accession>
<feature type="chain" id="PRO_5024373350" description="Lipopolysaccharide-assembly" evidence="1">
    <location>
        <begin position="27"/>
        <end position="170"/>
    </location>
</feature>
<evidence type="ECO:0008006" key="4">
    <source>
        <dbReference type="Google" id="ProtNLM"/>
    </source>
</evidence>
<proteinExistence type="predicted"/>
<evidence type="ECO:0000313" key="2">
    <source>
        <dbReference type="EMBL" id="KAA5532918.1"/>
    </source>
</evidence>
<dbReference type="PROSITE" id="PS51257">
    <property type="entry name" value="PROKAR_LIPOPROTEIN"/>
    <property type="match status" value="1"/>
</dbReference>
<keyword evidence="1" id="KW-0732">Signal</keyword>
<reference evidence="2 3" key="1">
    <citation type="submission" date="2019-09" db="EMBL/GenBank/DDBJ databases">
        <title>Genome sequence and assembly of Flavobacterium sp.</title>
        <authorList>
            <person name="Chhetri G."/>
        </authorList>
    </citation>
    <scope>NUCLEOTIDE SEQUENCE [LARGE SCALE GENOMIC DNA]</scope>
    <source>
        <strain evidence="2 3">SNL9</strain>
    </source>
</reference>